<dbReference type="VEuPathDB" id="FungiDB:BTJ68_11941"/>
<keyword evidence="2" id="KW-0843">Virulence</keyword>
<dbReference type="PANTHER" id="PTHR33657">
    <property type="entry name" value="DOMAIN PROTEIN, PUTATIVE (AFU_ORTHOLOGUE AFUA_5G00600)-RELATED"/>
    <property type="match status" value="1"/>
</dbReference>
<evidence type="ECO:0000313" key="5">
    <source>
        <dbReference type="Proteomes" id="UP000269539"/>
    </source>
</evidence>
<dbReference type="AlphaFoldDB" id="A0A3M7CQB1"/>
<evidence type="ECO:0000256" key="2">
    <source>
        <dbReference type="ARBA" id="ARBA00023026"/>
    </source>
</evidence>
<name>A0A3M7CQB1_HORWE</name>
<organism evidence="4 5">
    <name type="scientific">Hortaea werneckii</name>
    <name type="common">Black yeast</name>
    <name type="synonym">Cladosporium werneckii</name>
    <dbReference type="NCBI Taxonomy" id="91943"/>
    <lineage>
        <taxon>Eukaryota</taxon>
        <taxon>Fungi</taxon>
        <taxon>Dikarya</taxon>
        <taxon>Ascomycota</taxon>
        <taxon>Pezizomycotina</taxon>
        <taxon>Dothideomycetes</taxon>
        <taxon>Dothideomycetidae</taxon>
        <taxon>Mycosphaerellales</taxon>
        <taxon>Teratosphaeriaceae</taxon>
        <taxon>Hortaea</taxon>
    </lineage>
</organism>
<reference evidence="4 5" key="1">
    <citation type="journal article" date="2018" name="BMC Genomics">
        <title>Genomic evidence for intraspecific hybridization in a clonal and extremely halotolerant yeast.</title>
        <authorList>
            <person name="Gostincar C."/>
            <person name="Stajich J.E."/>
            <person name="Zupancic J."/>
            <person name="Zalar P."/>
            <person name="Gunde-Cimerman N."/>
        </authorList>
    </citation>
    <scope>NUCLEOTIDE SEQUENCE [LARGE SCALE GENOMIC DNA]</scope>
    <source>
        <strain evidence="4 5">EXF-10513</strain>
    </source>
</reference>
<keyword evidence="3" id="KW-0732">Signal</keyword>
<evidence type="ECO:0000256" key="3">
    <source>
        <dbReference type="SAM" id="SignalP"/>
    </source>
</evidence>
<feature type="signal peptide" evidence="3">
    <location>
        <begin position="1"/>
        <end position="18"/>
    </location>
</feature>
<dbReference type="EMBL" id="QWIO01002563">
    <property type="protein sequence ID" value="RMY53827.1"/>
    <property type="molecule type" value="Genomic_DNA"/>
</dbReference>
<dbReference type="PIRSF" id="PIRSF029958">
    <property type="entry name" value="Necrosis-inducing_protein"/>
    <property type="match status" value="1"/>
</dbReference>
<dbReference type="Pfam" id="PF05630">
    <property type="entry name" value="NPP1"/>
    <property type="match status" value="1"/>
</dbReference>
<dbReference type="InterPro" id="IPR008701">
    <property type="entry name" value="NPP1"/>
</dbReference>
<evidence type="ECO:0000256" key="1">
    <source>
        <dbReference type="ARBA" id="ARBA00009520"/>
    </source>
</evidence>
<gene>
    <name evidence="4" type="ORF">D0864_14041</name>
</gene>
<proteinExistence type="inferred from homology"/>
<accession>A0A3M7CQB1</accession>
<comment type="caution">
    <text evidence="4">The sequence shown here is derived from an EMBL/GenBank/DDBJ whole genome shotgun (WGS) entry which is preliminary data.</text>
</comment>
<feature type="chain" id="PRO_5018158932" evidence="3">
    <location>
        <begin position="19"/>
        <end position="259"/>
    </location>
</feature>
<dbReference type="PANTHER" id="PTHR33657:SF8">
    <property type="entry name" value="DOMAIN PROTEIN, PUTATIVE (AFU_ORTHOLOGUE AFUA_5G00600)-RELATED"/>
    <property type="match status" value="1"/>
</dbReference>
<evidence type="ECO:0000313" key="4">
    <source>
        <dbReference type="EMBL" id="RMY53827.1"/>
    </source>
</evidence>
<protein>
    <submittedName>
        <fullName evidence="4">Uncharacterized protein</fullName>
    </submittedName>
</protein>
<sequence length="259" mass="27904">MLTSYFTFVVLAATTALASPTSLDKRADINHDAVVNFPETVPATTIGQLMLKYKPYLYVEDGCVPFPAVDEEGNTSGGLSPSGLPSGDCDSSVGQIYARSATYDGKFAILYSWYFPKDEPSLIESVFGIGHRHDWEGIVVWLSGESLDAELLGVAASAHGDYSTSTEPSLSGNGPLVRYYTELSILDHSLGFTDTVGGQQPLIAWESMPPVAQDALANKDWGGEYRSKCNQIRPADLASDANVPFIDSSFQDNLSEAQL</sequence>
<comment type="similarity">
    <text evidence="1">Belongs to the Necrosis inducing protein (NPP1) family.</text>
</comment>
<dbReference type="Proteomes" id="UP000269539">
    <property type="component" value="Unassembled WGS sequence"/>
</dbReference>